<dbReference type="InterPro" id="IPR027259">
    <property type="entry name" value="MTase_demethylubiq_bac"/>
</dbReference>
<keyword evidence="3" id="KW-1185">Reference proteome</keyword>
<dbReference type="CDD" id="cd06588">
    <property type="entry name" value="PhnB_like"/>
    <property type="match status" value="2"/>
</dbReference>
<keyword evidence="2" id="KW-0489">Methyltransferase</keyword>
<keyword evidence="2" id="KW-0808">Transferase</keyword>
<dbReference type="GO" id="GO:0032259">
    <property type="term" value="P:methylation"/>
    <property type="evidence" value="ECO:0007669"/>
    <property type="project" value="UniProtKB-KW"/>
</dbReference>
<sequence>MSTQKIIPHLWFDDQAEEAAHFYMSLFNKHSVETDKTYYNEAGQEIHGKKAGSVMTVDFELDGYKMIALNGGPHFKFTPAISFYVTCSTENEVDELWKALSNGGTPLMPLDQYEWSKKYGWIKDKFGLSWQISLGKLDDVHGQKIIPCLMYVSKEGEAEEAITLYTSLFDNSEITGILRYGKDENQPEGSVKHSQFLLNKEEVFMAMDSSSEHAEFTFNEAISLLVQCEDQDEINHFWEKLSAAPKAEQCGWLKDKFGLSWQVVPKGMNEMLNADDPQKTKRAMNAMLQMKKLDIQKLKDAFEGN</sequence>
<dbReference type="InterPro" id="IPR028973">
    <property type="entry name" value="PhnB-like"/>
</dbReference>
<organism evidence="2 3">
    <name type="scientific">Gracilimonas mengyeensis</name>
    <dbReference type="NCBI Taxonomy" id="1302730"/>
    <lineage>
        <taxon>Bacteria</taxon>
        <taxon>Pseudomonadati</taxon>
        <taxon>Balneolota</taxon>
        <taxon>Balneolia</taxon>
        <taxon>Balneolales</taxon>
        <taxon>Balneolaceae</taxon>
        <taxon>Gracilimonas</taxon>
    </lineage>
</organism>
<keyword evidence="2" id="KW-0830">Ubiquinone</keyword>
<dbReference type="PANTHER" id="PTHR33990">
    <property type="entry name" value="PROTEIN YJDN-RELATED"/>
    <property type="match status" value="1"/>
</dbReference>
<feature type="domain" description="PhnB-like" evidence="1">
    <location>
        <begin position="4"/>
        <end position="132"/>
    </location>
</feature>
<dbReference type="Proteomes" id="UP000317557">
    <property type="component" value="Unassembled WGS sequence"/>
</dbReference>
<gene>
    <name evidence="2" type="ORF">SAMN06265219_1175</name>
</gene>
<dbReference type="SUPFAM" id="SSF54593">
    <property type="entry name" value="Glyoxalase/Bleomycin resistance protein/Dihydroxybiphenyl dioxygenase"/>
    <property type="match status" value="2"/>
</dbReference>
<name>A0A521FDP2_9BACT</name>
<evidence type="ECO:0000313" key="3">
    <source>
        <dbReference type="Proteomes" id="UP000317557"/>
    </source>
</evidence>
<dbReference type="InterPro" id="IPR009725">
    <property type="entry name" value="3_dmu_93_MTrfase"/>
</dbReference>
<dbReference type="RefSeq" id="WP_142455831.1">
    <property type="nucleotide sequence ID" value="NZ_FXTP01000017.1"/>
</dbReference>
<dbReference type="OrthoDB" id="9806473at2"/>
<dbReference type="Gene3D" id="3.30.720.110">
    <property type="match status" value="1"/>
</dbReference>
<protein>
    <submittedName>
        <fullName evidence="2">Glyoxalase superfamily enzyme, possibly 3-demethylubiquinone-9 3-methyltransferase</fullName>
    </submittedName>
</protein>
<evidence type="ECO:0000259" key="1">
    <source>
        <dbReference type="Pfam" id="PF06983"/>
    </source>
</evidence>
<accession>A0A521FDP2</accession>
<proteinExistence type="predicted"/>
<dbReference type="Gene3D" id="3.30.720.100">
    <property type="match status" value="1"/>
</dbReference>
<evidence type="ECO:0000313" key="2">
    <source>
        <dbReference type="EMBL" id="SMO93751.1"/>
    </source>
</evidence>
<dbReference type="EMBL" id="FXTP01000017">
    <property type="protein sequence ID" value="SMO93751.1"/>
    <property type="molecule type" value="Genomic_DNA"/>
</dbReference>
<dbReference type="AlphaFoldDB" id="A0A521FDP2"/>
<dbReference type="PIRSF" id="PIRSF021700">
    <property type="entry name" value="3_dmu_93_MTrfase"/>
    <property type="match status" value="1"/>
</dbReference>
<reference evidence="2 3" key="1">
    <citation type="submission" date="2017-05" db="EMBL/GenBank/DDBJ databases">
        <authorList>
            <person name="Varghese N."/>
            <person name="Submissions S."/>
        </authorList>
    </citation>
    <scope>NUCLEOTIDE SEQUENCE [LARGE SCALE GENOMIC DNA]</scope>
    <source>
        <strain evidence="2 3">DSM 21985</strain>
    </source>
</reference>
<dbReference type="PIRSF" id="PIRSF500687">
    <property type="entry name" value="MTase_demethylubiq_bact"/>
    <property type="match status" value="1"/>
</dbReference>
<dbReference type="GO" id="GO:0008168">
    <property type="term" value="F:methyltransferase activity"/>
    <property type="evidence" value="ECO:0007669"/>
    <property type="project" value="UniProtKB-KW"/>
</dbReference>
<dbReference type="Gene3D" id="3.10.180.10">
    <property type="entry name" value="2,3-Dihydroxybiphenyl 1,2-Dioxygenase, domain 1"/>
    <property type="match status" value="1"/>
</dbReference>
<dbReference type="Pfam" id="PF06983">
    <property type="entry name" value="3-dmu-9_3-mt"/>
    <property type="match status" value="2"/>
</dbReference>
<dbReference type="InterPro" id="IPR029068">
    <property type="entry name" value="Glyas_Bleomycin-R_OHBP_Dase"/>
</dbReference>
<feature type="domain" description="PhnB-like" evidence="1">
    <location>
        <begin position="143"/>
        <end position="264"/>
    </location>
</feature>